<dbReference type="CDD" id="cd11301">
    <property type="entry name" value="Fut1_Fut2_like"/>
    <property type="match status" value="1"/>
</dbReference>
<comment type="pathway">
    <text evidence="3">Protein modification; protein glycosylation.</text>
</comment>
<dbReference type="GO" id="GO:0005975">
    <property type="term" value="P:carbohydrate metabolic process"/>
    <property type="evidence" value="ECO:0007669"/>
    <property type="project" value="InterPro"/>
</dbReference>
<dbReference type="UniPathway" id="UPA00378"/>
<dbReference type="GO" id="GO:0032580">
    <property type="term" value="C:Golgi cisterna membrane"/>
    <property type="evidence" value="ECO:0007669"/>
    <property type="project" value="UniProtKB-SubCell"/>
</dbReference>
<keyword evidence="3" id="KW-0735">Signal-anchor</keyword>
<dbReference type="InterPro" id="IPR002516">
    <property type="entry name" value="Glyco_trans_11"/>
</dbReference>
<protein>
    <recommendedName>
        <fullName evidence="3">L-Fucosyltransferase</fullName>
        <ecNumber evidence="3">2.4.1.-</ecNumber>
    </recommendedName>
</protein>
<keyword evidence="3" id="KW-0325">Glycoprotein</keyword>
<dbReference type="PANTHER" id="PTHR11927:SF9">
    <property type="entry name" value="L-FUCOSYLTRANSFERASE"/>
    <property type="match status" value="1"/>
</dbReference>
<evidence type="ECO:0000256" key="1">
    <source>
        <dbReference type="ARBA" id="ARBA00022676"/>
    </source>
</evidence>
<organism evidence="4 5">
    <name type="scientific">Ramazzottius varieornatus</name>
    <name type="common">Water bear</name>
    <name type="synonym">Tardigrade</name>
    <dbReference type="NCBI Taxonomy" id="947166"/>
    <lineage>
        <taxon>Eukaryota</taxon>
        <taxon>Metazoa</taxon>
        <taxon>Ecdysozoa</taxon>
        <taxon>Tardigrada</taxon>
        <taxon>Eutardigrada</taxon>
        <taxon>Parachela</taxon>
        <taxon>Hypsibioidea</taxon>
        <taxon>Ramazzottiidae</taxon>
        <taxon>Ramazzottius</taxon>
    </lineage>
</organism>
<dbReference type="EC" id="2.4.1.-" evidence="3"/>
<evidence type="ECO:0000313" key="4">
    <source>
        <dbReference type="EMBL" id="GAV04408.1"/>
    </source>
</evidence>
<keyword evidence="2 3" id="KW-0808">Transferase</keyword>
<evidence type="ECO:0000256" key="3">
    <source>
        <dbReference type="RuleBase" id="RU363129"/>
    </source>
</evidence>
<dbReference type="Pfam" id="PF01531">
    <property type="entry name" value="Glyco_transf_11"/>
    <property type="match status" value="1"/>
</dbReference>
<feature type="transmembrane region" description="Helical" evidence="3">
    <location>
        <begin position="15"/>
        <end position="34"/>
    </location>
</feature>
<evidence type="ECO:0000313" key="5">
    <source>
        <dbReference type="Proteomes" id="UP000186922"/>
    </source>
</evidence>
<comment type="similarity">
    <text evidence="3">Belongs to the glycosyltransferase 11 family.</text>
</comment>
<keyword evidence="3" id="KW-0333">Golgi apparatus</keyword>
<sequence length="401" mass="46309">MHHVRWPTAFFRSTIGFVIVVCSIFILSITLGLSKTEWEFQPFKASGFVAKHKVCRKDFHGQNEWIIERVIARATCRLSSKRPTIRKLDLGSARASEAFRNKELYFLSHELENANGLGNFMFMTATTICMGRAAKRKAVFMKPHPHMETFHNHFQIAGLLPHNESQLFDQAMSRRTTFHVPNAGVFDYTLRAKLDPRSPEPYSKDLKLAVLRGYLQSWKYFQTCEPAIKHQFTFTERIYDQAVLALSSKLESYFNSPSSQRPTSLIGIHVRRGDILQPGHRNYGHRPGSKQYFEHALDIMNRTHHPAVFIVITNDLPWCRKVFANMSNVILMDPAPPPVDMTMLSLCDHLILSVGTFGWWSAYLSDSRDVLYYKDWPRPLSRLASEYNSNDYFMPHWTAAD</sequence>
<comment type="subcellular location">
    <subcellularLocation>
        <location evidence="3">Golgi apparatus</location>
        <location evidence="3">Golgi stack membrane</location>
        <topology evidence="3">Single-pass type II membrane protein</topology>
    </subcellularLocation>
</comment>
<keyword evidence="3" id="KW-1133">Transmembrane helix</keyword>
<comment type="caution">
    <text evidence="4">The sequence shown here is derived from an EMBL/GenBank/DDBJ whole genome shotgun (WGS) entry which is preliminary data.</text>
</comment>
<keyword evidence="5" id="KW-1185">Reference proteome</keyword>
<dbReference type="PANTHER" id="PTHR11927">
    <property type="entry name" value="GALACTOSIDE 2-L-FUCOSYLTRANSFERASE"/>
    <property type="match status" value="1"/>
</dbReference>
<dbReference type="EMBL" id="BDGG01000010">
    <property type="protein sequence ID" value="GAV04408.1"/>
    <property type="molecule type" value="Genomic_DNA"/>
</dbReference>
<evidence type="ECO:0000256" key="2">
    <source>
        <dbReference type="ARBA" id="ARBA00022679"/>
    </source>
</evidence>
<keyword evidence="1 3" id="KW-0328">Glycosyltransferase</keyword>
<keyword evidence="3" id="KW-0812">Transmembrane</keyword>
<dbReference type="GO" id="GO:0008107">
    <property type="term" value="F:galactoside 2-alpha-L-fucosyltransferase activity"/>
    <property type="evidence" value="ECO:0007669"/>
    <property type="project" value="InterPro"/>
</dbReference>
<dbReference type="AlphaFoldDB" id="A0A1D1VX90"/>
<dbReference type="Proteomes" id="UP000186922">
    <property type="component" value="Unassembled WGS sequence"/>
</dbReference>
<accession>A0A1D1VX90</accession>
<gene>
    <name evidence="4" type="primary">RvY_14690-1</name>
    <name evidence="4" type="synonym">RvY_14690.1</name>
    <name evidence="4" type="ORF">RvY_14690</name>
</gene>
<dbReference type="OrthoDB" id="3226at2759"/>
<keyword evidence="3" id="KW-0472">Membrane</keyword>
<name>A0A1D1VX90_RAMVA</name>
<reference evidence="4 5" key="1">
    <citation type="journal article" date="2016" name="Nat. Commun.">
        <title>Extremotolerant tardigrade genome and improved radiotolerance of human cultured cells by tardigrade-unique protein.</title>
        <authorList>
            <person name="Hashimoto T."/>
            <person name="Horikawa D.D."/>
            <person name="Saito Y."/>
            <person name="Kuwahara H."/>
            <person name="Kozuka-Hata H."/>
            <person name="Shin-I T."/>
            <person name="Minakuchi Y."/>
            <person name="Ohishi K."/>
            <person name="Motoyama A."/>
            <person name="Aizu T."/>
            <person name="Enomoto A."/>
            <person name="Kondo K."/>
            <person name="Tanaka S."/>
            <person name="Hara Y."/>
            <person name="Koshikawa S."/>
            <person name="Sagara H."/>
            <person name="Miura T."/>
            <person name="Yokobori S."/>
            <person name="Miyagawa K."/>
            <person name="Suzuki Y."/>
            <person name="Kubo T."/>
            <person name="Oyama M."/>
            <person name="Kohara Y."/>
            <person name="Fujiyama A."/>
            <person name="Arakawa K."/>
            <person name="Katayama T."/>
            <person name="Toyoda A."/>
            <person name="Kunieda T."/>
        </authorList>
    </citation>
    <scope>NUCLEOTIDE SEQUENCE [LARGE SCALE GENOMIC DNA]</scope>
    <source>
        <strain evidence="4 5">YOKOZUNA-1</strain>
    </source>
</reference>
<proteinExistence type="inferred from homology"/>